<dbReference type="EMBL" id="BNJK01000001">
    <property type="protein sequence ID" value="GHO90849.1"/>
    <property type="molecule type" value="Genomic_DNA"/>
</dbReference>
<gene>
    <name evidence="5" type="ORF">KSF_008970</name>
</gene>
<dbReference type="Pfam" id="PF13365">
    <property type="entry name" value="Trypsin_2"/>
    <property type="match status" value="1"/>
</dbReference>
<organism evidence="5 6">
    <name type="scientific">Reticulibacter mediterranei</name>
    <dbReference type="NCBI Taxonomy" id="2778369"/>
    <lineage>
        <taxon>Bacteria</taxon>
        <taxon>Bacillati</taxon>
        <taxon>Chloroflexota</taxon>
        <taxon>Ktedonobacteria</taxon>
        <taxon>Ktedonobacterales</taxon>
        <taxon>Reticulibacteraceae</taxon>
        <taxon>Reticulibacter</taxon>
    </lineage>
</organism>
<dbReference type="SUPFAM" id="SSF50156">
    <property type="entry name" value="PDZ domain-like"/>
    <property type="match status" value="1"/>
</dbReference>
<dbReference type="RefSeq" id="WP_220201784.1">
    <property type="nucleotide sequence ID" value="NZ_BNJK01000001.1"/>
</dbReference>
<feature type="domain" description="PDZ" evidence="4">
    <location>
        <begin position="208"/>
        <end position="290"/>
    </location>
</feature>
<proteinExistence type="inferred from homology"/>
<dbReference type="Proteomes" id="UP000597444">
    <property type="component" value="Unassembled WGS sequence"/>
</dbReference>
<evidence type="ECO:0000313" key="5">
    <source>
        <dbReference type="EMBL" id="GHO90849.1"/>
    </source>
</evidence>
<evidence type="ECO:0000313" key="6">
    <source>
        <dbReference type="Proteomes" id="UP000597444"/>
    </source>
</evidence>
<dbReference type="InterPro" id="IPR001478">
    <property type="entry name" value="PDZ"/>
</dbReference>
<dbReference type="InterPro" id="IPR043504">
    <property type="entry name" value="Peptidase_S1_PA_chymotrypsin"/>
</dbReference>
<name>A0A8J3MXD5_9CHLR</name>
<comment type="similarity">
    <text evidence="1">Belongs to the peptidase S1C family.</text>
</comment>
<reference evidence="5" key="1">
    <citation type="submission" date="2020-10" db="EMBL/GenBank/DDBJ databases">
        <title>Taxonomic study of unclassified bacteria belonging to the class Ktedonobacteria.</title>
        <authorList>
            <person name="Yabe S."/>
            <person name="Wang C.M."/>
            <person name="Zheng Y."/>
            <person name="Sakai Y."/>
            <person name="Cavaletti L."/>
            <person name="Monciardini P."/>
            <person name="Donadio S."/>
        </authorList>
    </citation>
    <scope>NUCLEOTIDE SEQUENCE</scope>
    <source>
        <strain evidence="5">ID150040</strain>
    </source>
</reference>
<dbReference type="InterPro" id="IPR051201">
    <property type="entry name" value="Chloro_Bact_Ser_Proteases"/>
</dbReference>
<keyword evidence="2 5" id="KW-0645">Protease</keyword>
<evidence type="ECO:0000259" key="4">
    <source>
        <dbReference type="SMART" id="SM00228"/>
    </source>
</evidence>
<sequence>MEQKTDTTQLLRALSNQMADAVERIGSALVLVNGRQRQPASGIIYASDLVLTADHVLEREEDLTIQTNDGRTLPAQFVGRDLATDLAVLRVADLGNAVAVAADEPARVGQLTLAVGRAPGDGPMASVGIISTVGGPLRTGRGVALERYIRTDAIPYPGFSGGPLIDTQGAVIGVLTTGLVNGVALAIPFAIAKNIAETLTKQGYIKRGYLGISSQLVHLPAVQRAGRSQEAGLLIIKVDEHSPAQGGGVLVGDILVGLDGHAISDAEDLQLLLAGDRVGKTIPVEVIRGNSLQTLQVTIGQRN</sequence>
<accession>A0A8J3MXD5</accession>
<protein>
    <submittedName>
        <fullName evidence="5">Serine protease</fullName>
    </submittedName>
</protein>
<dbReference type="InterPro" id="IPR009003">
    <property type="entry name" value="Peptidase_S1_PA"/>
</dbReference>
<evidence type="ECO:0000256" key="2">
    <source>
        <dbReference type="ARBA" id="ARBA00022670"/>
    </source>
</evidence>
<keyword evidence="3" id="KW-0378">Hydrolase</keyword>
<dbReference type="AlphaFoldDB" id="A0A8J3MXD5"/>
<dbReference type="SMART" id="SM00228">
    <property type="entry name" value="PDZ"/>
    <property type="match status" value="1"/>
</dbReference>
<dbReference type="GO" id="GO:0004252">
    <property type="term" value="F:serine-type endopeptidase activity"/>
    <property type="evidence" value="ECO:0007669"/>
    <property type="project" value="InterPro"/>
</dbReference>
<dbReference type="InterPro" id="IPR001940">
    <property type="entry name" value="Peptidase_S1C"/>
</dbReference>
<dbReference type="InterPro" id="IPR036034">
    <property type="entry name" value="PDZ_sf"/>
</dbReference>
<evidence type="ECO:0000256" key="3">
    <source>
        <dbReference type="ARBA" id="ARBA00022801"/>
    </source>
</evidence>
<dbReference type="GO" id="GO:0006508">
    <property type="term" value="P:proteolysis"/>
    <property type="evidence" value="ECO:0007669"/>
    <property type="project" value="UniProtKB-KW"/>
</dbReference>
<dbReference type="PANTHER" id="PTHR43343">
    <property type="entry name" value="PEPTIDASE S12"/>
    <property type="match status" value="1"/>
</dbReference>
<dbReference type="SUPFAM" id="SSF50494">
    <property type="entry name" value="Trypsin-like serine proteases"/>
    <property type="match status" value="1"/>
</dbReference>
<dbReference type="Gene3D" id="2.30.42.10">
    <property type="match status" value="1"/>
</dbReference>
<comment type="caution">
    <text evidence="5">The sequence shown here is derived from an EMBL/GenBank/DDBJ whole genome shotgun (WGS) entry which is preliminary data.</text>
</comment>
<dbReference type="Gene3D" id="2.40.10.10">
    <property type="entry name" value="Trypsin-like serine proteases"/>
    <property type="match status" value="2"/>
</dbReference>
<dbReference type="Pfam" id="PF13180">
    <property type="entry name" value="PDZ_2"/>
    <property type="match status" value="1"/>
</dbReference>
<dbReference type="PANTHER" id="PTHR43343:SF3">
    <property type="entry name" value="PROTEASE DO-LIKE 8, CHLOROPLASTIC"/>
    <property type="match status" value="1"/>
</dbReference>
<evidence type="ECO:0000256" key="1">
    <source>
        <dbReference type="ARBA" id="ARBA00010541"/>
    </source>
</evidence>
<keyword evidence="6" id="KW-1185">Reference proteome</keyword>
<dbReference type="PRINTS" id="PR00834">
    <property type="entry name" value="PROTEASES2C"/>
</dbReference>